<comment type="caution">
    <text evidence="2">The sequence shown here is derived from an EMBL/GenBank/DDBJ whole genome shotgun (WGS) entry which is preliminary data.</text>
</comment>
<evidence type="ECO:0000313" key="3">
    <source>
        <dbReference type="Proteomes" id="UP000179072"/>
    </source>
</evidence>
<feature type="transmembrane region" description="Helical" evidence="1">
    <location>
        <begin position="145"/>
        <end position="169"/>
    </location>
</feature>
<dbReference type="AlphaFoldDB" id="A0A1F7IL64"/>
<keyword evidence="1" id="KW-0812">Transmembrane</keyword>
<dbReference type="STRING" id="1802060.A2957_01265"/>
<feature type="transmembrane region" description="Helical" evidence="1">
    <location>
        <begin position="112"/>
        <end position="133"/>
    </location>
</feature>
<protein>
    <recommendedName>
        <fullName evidence="4">Yip1 domain-containing protein</fullName>
    </recommendedName>
</protein>
<organism evidence="2 3">
    <name type="scientific">Candidatus Roizmanbacteria bacterium RIFCSPLOWO2_01_FULL_38_11</name>
    <dbReference type="NCBI Taxonomy" id="1802060"/>
    <lineage>
        <taxon>Bacteria</taxon>
        <taxon>Candidatus Roizmaniibacteriota</taxon>
    </lineage>
</organism>
<reference evidence="2 3" key="1">
    <citation type="journal article" date="2016" name="Nat. Commun.">
        <title>Thousands of microbial genomes shed light on interconnected biogeochemical processes in an aquifer system.</title>
        <authorList>
            <person name="Anantharaman K."/>
            <person name="Brown C.T."/>
            <person name="Hug L.A."/>
            <person name="Sharon I."/>
            <person name="Castelle C.J."/>
            <person name="Probst A.J."/>
            <person name="Thomas B.C."/>
            <person name="Singh A."/>
            <person name="Wilkins M.J."/>
            <person name="Karaoz U."/>
            <person name="Brodie E.L."/>
            <person name="Williams K.H."/>
            <person name="Hubbard S.S."/>
            <person name="Banfield J.F."/>
        </authorList>
    </citation>
    <scope>NUCLEOTIDE SEQUENCE [LARGE SCALE GENOMIC DNA]</scope>
</reference>
<dbReference type="Proteomes" id="UP000179072">
    <property type="component" value="Unassembled WGS sequence"/>
</dbReference>
<gene>
    <name evidence="2" type="ORF">A2957_01265</name>
</gene>
<keyword evidence="1" id="KW-1133">Transmembrane helix</keyword>
<dbReference type="EMBL" id="MGAK01000025">
    <property type="protein sequence ID" value="OGK44074.1"/>
    <property type="molecule type" value="Genomic_DNA"/>
</dbReference>
<accession>A0A1F7IL64</accession>
<evidence type="ECO:0000256" key="1">
    <source>
        <dbReference type="SAM" id="Phobius"/>
    </source>
</evidence>
<sequence>MKRLMSMNILSSLLNMWRNFFYLALTPYKTMRKISQETDYVQIILIFVLVYAYFIYANIIRQKTFHPFIISTSSGISFFLFIFTFLLSIGFFKSIAHIFKIYPSFKKLLFLSSYSILPTLIWFFATSTLYLLLPPPRTVSILGQLFSFTFIVFSLTLLFWRAILLYLTLRFSYKAQFYTIVVSIFSFFAWFLPYSYLLYTLRFFRIPFL</sequence>
<evidence type="ECO:0008006" key="4">
    <source>
        <dbReference type="Google" id="ProtNLM"/>
    </source>
</evidence>
<name>A0A1F7IL64_9BACT</name>
<proteinExistence type="predicted"/>
<evidence type="ECO:0000313" key="2">
    <source>
        <dbReference type="EMBL" id="OGK44074.1"/>
    </source>
</evidence>
<feature type="transmembrane region" description="Helical" evidence="1">
    <location>
        <begin position="175"/>
        <end position="199"/>
    </location>
</feature>
<keyword evidence="1" id="KW-0472">Membrane</keyword>
<feature type="transmembrane region" description="Helical" evidence="1">
    <location>
        <begin position="40"/>
        <end position="56"/>
    </location>
</feature>
<feature type="transmembrane region" description="Helical" evidence="1">
    <location>
        <begin position="68"/>
        <end position="92"/>
    </location>
</feature>